<evidence type="ECO:0000256" key="4">
    <source>
        <dbReference type="ARBA" id="ARBA00022729"/>
    </source>
</evidence>
<keyword evidence="13" id="KW-1185">Reference proteome</keyword>
<name>A0AAE9GZE8_9NEIS</name>
<dbReference type="EMBL" id="SLXE01000026">
    <property type="protein sequence ID" value="TCP02276.1"/>
    <property type="molecule type" value="Genomic_DNA"/>
</dbReference>
<feature type="chain" id="PRO_5042288088" evidence="8">
    <location>
        <begin position="25"/>
        <end position="487"/>
    </location>
</feature>
<comment type="similarity">
    <text evidence="7">Belongs to the Slam family.</text>
</comment>
<evidence type="ECO:0000313" key="13">
    <source>
        <dbReference type="Proteomes" id="UP000294721"/>
    </source>
</evidence>
<dbReference type="Pfam" id="PF04575">
    <property type="entry name" value="SlipAM"/>
    <property type="match status" value="1"/>
</dbReference>
<evidence type="ECO:0000256" key="6">
    <source>
        <dbReference type="ARBA" id="ARBA00023237"/>
    </source>
</evidence>
<dbReference type="KEGG" id="usu:LVJ78_02105"/>
<dbReference type="Pfam" id="PF24575">
    <property type="entry name" value="TPR_Slam"/>
    <property type="match status" value="1"/>
</dbReference>
<reference evidence="12" key="3">
    <citation type="journal article" date="2022" name="Res Sq">
        <title>Evolution of multicellular longitudinally dividing oral cavity symbionts (Neisseriaceae).</title>
        <authorList>
            <person name="Nyongesa S."/>
            <person name="Weber P."/>
            <person name="Bernet E."/>
            <person name="Pullido F."/>
            <person name="Nieckarz M."/>
            <person name="Delaby M."/>
            <person name="Nieves C."/>
            <person name="Viehboeck T."/>
            <person name="Krause N."/>
            <person name="Rivera-Millot A."/>
            <person name="Nakamura A."/>
            <person name="Vischer N."/>
            <person name="VanNieuwenhze M."/>
            <person name="Brun Y."/>
            <person name="Cava F."/>
            <person name="Bulgheresi S."/>
            <person name="Veyrier F."/>
        </authorList>
    </citation>
    <scope>NUCLEOTIDE SEQUENCE</scope>
    <source>
        <strain evidence="12">1258/02</strain>
    </source>
</reference>
<evidence type="ECO:0000256" key="8">
    <source>
        <dbReference type="SAM" id="SignalP"/>
    </source>
</evidence>
<protein>
    <submittedName>
        <fullName evidence="12">Surface lipoprotein assembly modifier</fullName>
    </submittedName>
    <submittedName>
        <fullName evidence="11">Uncharacterized protein DUF560</fullName>
    </submittedName>
</protein>
<dbReference type="AlphaFoldDB" id="A0AAE9GZE8"/>
<feature type="domain" description="Surface lipoprotein assembly modifier N-terminal TPR repeats region" evidence="10">
    <location>
        <begin position="69"/>
        <end position="168"/>
    </location>
</feature>
<evidence type="ECO:0000256" key="5">
    <source>
        <dbReference type="ARBA" id="ARBA00023136"/>
    </source>
</evidence>
<evidence type="ECO:0000256" key="7">
    <source>
        <dbReference type="ARBA" id="ARBA00023609"/>
    </source>
</evidence>
<dbReference type="EMBL" id="CP091507">
    <property type="protein sequence ID" value="UOO79841.1"/>
    <property type="molecule type" value="Genomic_DNA"/>
</dbReference>
<feature type="domain" description="Surface lipoprotein assembly modifier C-terminal" evidence="9">
    <location>
        <begin position="198"/>
        <end position="487"/>
    </location>
</feature>
<evidence type="ECO:0000256" key="1">
    <source>
        <dbReference type="ARBA" id="ARBA00004571"/>
    </source>
</evidence>
<dbReference type="InterPro" id="IPR011990">
    <property type="entry name" value="TPR-like_helical_dom_sf"/>
</dbReference>
<dbReference type="SUPFAM" id="SSF48452">
    <property type="entry name" value="TPR-like"/>
    <property type="match status" value="1"/>
</dbReference>
<keyword evidence="6" id="KW-0998">Cell outer membrane</keyword>
<dbReference type="RefSeq" id="WP_132954439.1">
    <property type="nucleotide sequence ID" value="NZ_CP091507.1"/>
</dbReference>
<keyword evidence="5" id="KW-0472">Membrane</keyword>
<dbReference type="InterPro" id="IPR057556">
    <property type="entry name" value="TPR_Slam"/>
</dbReference>
<keyword evidence="2" id="KW-1134">Transmembrane beta strand</keyword>
<evidence type="ECO:0000313" key="11">
    <source>
        <dbReference type="EMBL" id="TCP02276.1"/>
    </source>
</evidence>
<evidence type="ECO:0000313" key="12">
    <source>
        <dbReference type="EMBL" id="UOO79841.1"/>
    </source>
</evidence>
<evidence type="ECO:0000256" key="2">
    <source>
        <dbReference type="ARBA" id="ARBA00022452"/>
    </source>
</evidence>
<gene>
    <name evidence="11" type="ORF">EV680_1263</name>
    <name evidence="12" type="ORF">LVJ78_02105</name>
</gene>
<dbReference type="Gene3D" id="1.25.40.10">
    <property type="entry name" value="Tetratricopeptide repeat domain"/>
    <property type="match status" value="1"/>
</dbReference>
<feature type="signal peptide" evidence="8">
    <location>
        <begin position="1"/>
        <end position="24"/>
    </location>
</feature>
<dbReference type="GO" id="GO:0009279">
    <property type="term" value="C:cell outer membrane"/>
    <property type="evidence" value="ECO:0007669"/>
    <property type="project" value="UniProtKB-SubCell"/>
</dbReference>
<keyword evidence="4 8" id="KW-0732">Signal</keyword>
<comment type="subcellular location">
    <subcellularLocation>
        <location evidence="1">Cell outer membrane</location>
        <topology evidence="1">Multi-pass membrane protein</topology>
    </subcellularLocation>
</comment>
<dbReference type="Proteomes" id="UP000294721">
    <property type="component" value="Unassembled WGS sequence"/>
</dbReference>
<evidence type="ECO:0000259" key="9">
    <source>
        <dbReference type="Pfam" id="PF04575"/>
    </source>
</evidence>
<evidence type="ECO:0000256" key="3">
    <source>
        <dbReference type="ARBA" id="ARBA00022692"/>
    </source>
</evidence>
<accession>A0AAE9GZE8</accession>
<reference evidence="12" key="2">
    <citation type="submission" date="2021-12" db="EMBL/GenBank/DDBJ databases">
        <authorList>
            <person name="Veyrier F.J."/>
        </authorList>
    </citation>
    <scope>NUCLEOTIDE SEQUENCE</scope>
    <source>
        <strain evidence="12">1258/02</strain>
    </source>
</reference>
<keyword evidence="12" id="KW-0449">Lipoprotein</keyword>
<sequence length="487" mass="55667">MYKLNIKGQKPAWWLALAVFPVYAADAPLPLPDSVIPEPVFFEQTEPPKPSENLLKPPALQQQKPATALSAEEVRGNAALATALINRALMAQQWDLLAELLALYPQAEGYDAVLYDYARGAWLRSQQRYPEAIALYRGILAQQPDLAYPRFDLGVMLFENRQYREADAELARAKPDLAEPMQQLVERYQAEIARQQRWQPQINLQYEQTDNVNNASAERDIVLNGVRFVKNEESLPQSAHGLRYGVGLGREMNVDGNHFIGADAGFDGVHYWDNQAYNEQSLRLGGAYRWRDFHQNAGVAPFVEQNWLGSARYSRQFGATLDYSRRLNARWQASAAYTHMQRRYAEEEVAKRHNGAFNQLSGTLIWQAAPQWLLFGGADYSRDHTRDKAESSERKGGRIGAVYAGKNWGARTNLRYVLRDFEADNDFYGYPRRDKEYHAGAALWHNKLAWQGLVPKLNFRYLKIDSNMPSFYSRSSAQWFVSVEKAF</sequence>
<evidence type="ECO:0000259" key="10">
    <source>
        <dbReference type="Pfam" id="PF24575"/>
    </source>
</evidence>
<reference evidence="11 13" key="1">
    <citation type="submission" date="2019-03" db="EMBL/GenBank/DDBJ databases">
        <title>Genomic Encyclopedia of Type Strains, Phase IV (KMG-IV): sequencing the most valuable type-strain genomes for metagenomic binning, comparative biology and taxonomic classification.</title>
        <authorList>
            <person name="Goeker M."/>
        </authorList>
    </citation>
    <scope>NUCLEOTIDE SEQUENCE [LARGE SCALE GENOMIC DNA]</scope>
    <source>
        <strain evidence="11 13">DSM 17474</strain>
    </source>
</reference>
<dbReference type="InterPro" id="IPR007655">
    <property type="entry name" value="Slam_C"/>
</dbReference>
<dbReference type="Proteomes" id="UP000829756">
    <property type="component" value="Chromosome"/>
</dbReference>
<organism evidence="12 14">
    <name type="scientific">Uruburuella suis</name>
    <dbReference type="NCBI Taxonomy" id="252130"/>
    <lineage>
        <taxon>Bacteria</taxon>
        <taxon>Pseudomonadati</taxon>
        <taxon>Pseudomonadota</taxon>
        <taxon>Betaproteobacteria</taxon>
        <taxon>Neisseriales</taxon>
        <taxon>Neisseriaceae</taxon>
        <taxon>Uruburuella</taxon>
    </lineage>
</organism>
<proteinExistence type="inferred from homology"/>
<evidence type="ECO:0000313" key="14">
    <source>
        <dbReference type="Proteomes" id="UP000829756"/>
    </source>
</evidence>
<keyword evidence="3" id="KW-0812">Transmembrane</keyword>